<feature type="compositionally biased region" description="Polar residues" evidence="1">
    <location>
        <begin position="62"/>
        <end position="71"/>
    </location>
</feature>
<proteinExistence type="predicted"/>
<dbReference type="EMBL" id="CP111014">
    <property type="protein sequence ID" value="WAQ98388.1"/>
    <property type="molecule type" value="Genomic_DNA"/>
</dbReference>
<evidence type="ECO:0000256" key="1">
    <source>
        <dbReference type="SAM" id="MobiDB-lite"/>
    </source>
</evidence>
<dbReference type="Proteomes" id="UP001164746">
    <property type="component" value="Chromosome 3"/>
</dbReference>
<evidence type="ECO:0000313" key="4">
    <source>
        <dbReference type="Proteomes" id="UP001164746"/>
    </source>
</evidence>
<reference evidence="3" key="1">
    <citation type="submission" date="2022-11" db="EMBL/GenBank/DDBJ databases">
        <title>Centuries of genome instability and evolution in soft-shell clam transmissible cancer (bioRxiv).</title>
        <authorList>
            <person name="Hart S.F.M."/>
            <person name="Yonemitsu M.A."/>
            <person name="Giersch R.M."/>
            <person name="Beal B.F."/>
            <person name="Arriagada G."/>
            <person name="Davis B.W."/>
            <person name="Ostrander E.A."/>
            <person name="Goff S.P."/>
            <person name="Metzger M.J."/>
        </authorList>
    </citation>
    <scope>NUCLEOTIDE SEQUENCE</scope>
    <source>
        <strain evidence="3">MELC-2E11</strain>
        <tissue evidence="3">Siphon/mantle</tissue>
    </source>
</reference>
<accession>A0ABY7DMJ8</accession>
<evidence type="ECO:0000256" key="2">
    <source>
        <dbReference type="SAM" id="SignalP"/>
    </source>
</evidence>
<gene>
    <name evidence="3" type="ORF">MAR_022761</name>
</gene>
<feature type="signal peptide" evidence="2">
    <location>
        <begin position="1"/>
        <end position="16"/>
    </location>
</feature>
<feature type="region of interest" description="Disordered" evidence="1">
    <location>
        <begin position="62"/>
        <end position="122"/>
    </location>
</feature>
<sequence length="122" mass="14177">MRLVCILFVWLHVTDFYGKCSNVNQRKHCSKFKDHPLKSKTNGKPVTTCTINGTPLEDVTINNSNPGSGSCESFPPREPQNARKCNSVKRKIKMSKNKRKRLKKKKKSHNKIRIQSRKRVRR</sequence>
<protein>
    <recommendedName>
        <fullName evidence="5">Secreted protein</fullName>
    </recommendedName>
</protein>
<evidence type="ECO:0000313" key="3">
    <source>
        <dbReference type="EMBL" id="WAQ98388.1"/>
    </source>
</evidence>
<keyword evidence="2" id="KW-0732">Signal</keyword>
<feature type="compositionally biased region" description="Basic residues" evidence="1">
    <location>
        <begin position="86"/>
        <end position="122"/>
    </location>
</feature>
<organism evidence="3 4">
    <name type="scientific">Mya arenaria</name>
    <name type="common">Soft-shell clam</name>
    <dbReference type="NCBI Taxonomy" id="6604"/>
    <lineage>
        <taxon>Eukaryota</taxon>
        <taxon>Metazoa</taxon>
        <taxon>Spiralia</taxon>
        <taxon>Lophotrochozoa</taxon>
        <taxon>Mollusca</taxon>
        <taxon>Bivalvia</taxon>
        <taxon>Autobranchia</taxon>
        <taxon>Heteroconchia</taxon>
        <taxon>Euheterodonta</taxon>
        <taxon>Imparidentia</taxon>
        <taxon>Neoheterodontei</taxon>
        <taxon>Myida</taxon>
        <taxon>Myoidea</taxon>
        <taxon>Myidae</taxon>
        <taxon>Mya</taxon>
    </lineage>
</organism>
<feature type="chain" id="PRO_5045347202" description="Secreted protein" evidence="2">
    <location>
        <begin position="17"/>
        <end position="122"/>
    </location>
</feature>
<evidence type="ECO:0008006" key="5">
    <source>
        <dbReference type="Google" id="ProtNLM"/>
    </source>
</evidence>
<keyword evidence="4" id="KW-1185">Reference proteome</keyword>
<name>A0ABY7DMJ8_MYAAR</name>